<dbReference type="GO" id="GO:0003677">
    <property type="term" value="F:DNA binding"/>
    <property type="evidence" value="ECO:0007669"/>
    <property type="project" value="InterPro"/>
</dbReference>
<dbReference type="Gene3D" id="1.10.1740.10">
    <property type="match status" value="1"/>
</dbReference>
<dbReference type="SUPFAM" id="SSF88946">
    <property type="entry name" value="Sigma2 domain of RNA polymerase sigma factors"/>
    <property type="match status" value="1"/>
</dbReference>
<proteinExistence type="inferred from homology"/>
<evidence type="ECO:0000256" key="2">
    <source>
        <dbReference type="ARBA" id="ARBA00023015"/>
    </source>
</evidence>
<dbReference type="Pfam" id="PF04542">
    <property type="entry name" value="Sigma70_r2"/>
    <property type="match status" value="1"/>
</dbReference>
<dbReference type="InterPro" id="IPR007627">
    <property type="entry name" value="RNA_pol_sigma70_r2"/>
</dbReference>
<accession>A0A8J8MPQ7</accession>
<dbReference type="KEGG" id="vpy:HZI73_23220"/>
<dbReference type="Pfam" id="PF08281">
    <property type="entry name" value="Sigma70_r4_2"/>
    <property type="match status" value="1"/>
</dbReference>
<keyword evidence="3" id="KW-0731">Sigma factor</keyword>
<dbReference type="NCBIfam" id="TIGR02937">
    <property type="entry name" value="sigma70-ECF"/>
    <property type="match status" value="1"/>
</dbReference>
<evidence type="ECO:0000256" key="3">
    <source>
        <dbReference type="ARBA" id="ARBA00023082"/>
    </source>
</evidence>
<dbReference type="EMBL" id="CP058649">
    <property type="protein sequence ID" value="QUI25847.1"/>
    <property type="molecule type" value="Genomic_DNA"/>
</dbReference>
<dbReference type="SUPFAM" id="SSF88659">
    <property type="entry name" value="Sigma3 and sigma4 domains of RNA polymerase sigma factors"/>
    <property type="match status" value="1"/>
</dbReference>
<dbReference type="AlphaFoldDB" id="A0A8J8MPQ7"/>
<reference evidence="7" key="1">
    <citation type="submission" date="2020-07" db="EMBL/GenBank/DDBJ databases">
        <title>Vallitalea pronyensis genome.</title>
        <authorList>
            <person name="Postec A."/>
        </authorList>
    </citation>
    <scope>NUCLEOTIDE SEQUENCE</scope>
    <source>
        <strain evidence="7">FatNI3</strain>
    </source>
</reference>
<sequence length="166" mass="19651">MVKENISEQEFEQLIDEYGTQILRLCYLYLKDYQLAEDACQDTFLSVYRNIGNFKKASSIKTWITKICINTCKNYLRSSWAKRIILNDKKIRAEKYIEKPIMEESELMTLIMDLNRKQKEVILMFYYQEFSTKEIASILNISESNVCTRLSRARKCLRIEVEGALV</sequence>
<dbReference type="CDD" id="cd06171">
    <property type="entry name" value="Sigma70_r4"/>
    <property type="match status" value="1"/>
</dbReference>
<dbReference type="GO" id="GO:0006352">
    <property type="term" value="P:DNA-templated transcription initiation"/>
    <property type="evidence" value="ECO:0007669"/>
    <property type="project" value="InterPro"/>
</dbReference>
<keyword evidence="4" id="KW-0804">Transcription</keyword>
<name>A0A8J8MPQ7_9FIRM</name>
<dbReference type="InterPro" id="IPR013325">
    <property type="entry name" value="RNA_pol_sigma_r2"/>
</dbReference>
<evidence type="ECO:0000259" key="5">
    <source>
        <dbReference type="Pfam" id="PF04542"/>
    </source>
</evidence>
<dbReference type="InterPro" id="IPR039425">
    <property type="entry name" value="RNA_pol_sigma-70-like"/>
</dbReference>
<dbReference type="InterPro" id="IPR014284">
    <property type="entry name" value="RNA_pol_sigma-70_dom"/>
</dbReference>
<keyword evidence="8" id="KW-1185">Reference proteome</keyword>
<dbReference type="Gene3D" id="1.10.10.10">
    <property type="entry name" value="Winged helix-like DNA-binding domain superfamily/Winged helix DNA-binding domain"/>
    <property type="match status" value="1"/>
</dbReference>
<feature type="domain" description="RNA polymerase sigma-70 region 2" evidence="5">
    <location>
        <begin position="14"/>
        <end position="80"/>
    </location>
</feature>
<evidence type="ECO:0000313" key="7">
    <source>
        <dbReference type="EMBL" id="QUI25847.1"/>
    </source>
</evidence>
<keyword evidence="2" id="KW-0805">Transcription regulation</keyword>
<protein>
    <submittedName>
        <fullName evidence="7">Sigma-70 family RNA polymerase sigma factor</fullName>
    </submittedName>
</protein>
<dbReference type="GO" id="GO:0016987">
    <property type="term" value="F:sigma factor activity"/>
    <property type="evidence" value="ECO:0007669"/>
    <property type="project" value="UniProtKB-KW"/>
</dbReference>
<evidence type="ECO:0000313" key="8">
    <source>
        <dbReference type="Proteomes" id="UP000683246"/>
    </source>
</evidence>
<dbReference type="Proteomes" id="UP000683246">
    <property type="component" value="Chromosome"/>
</dbReference>
<evidence type="ECO:0000256" key="4">
    <source>
        <dbReference type="ARBA" id="ARBA00023163"/>
    </source>
</evidence>
<dbReference type="InterPro" id="IPR036388">
    <property type="entry name" value="WH-like_DNA-bd_sf"/>
</dbReference>
<evidence type="ECO:0000256" key="1">
    <source>
        <dbReference type="ARBA" id="ARBA00010641"/>
    </source>
</evidence>
<dbReference type="PANTHER" id="PTHR43133:SF60">
    <property type="entry name" value="RNA POLYMERASE SIGMA FACTOR SIGV"/>
    <property type="match status" value="1"/>
</dbReference>
<gene>
    <name evidence="7" type="ORF">HZI73_23220</name>
</gene>
<organism evidence="7 8">
    <name type="scientific">Vallitalea pronyensis</name>
    <dbReference type="NCBI Taxonomy" id="1348613"/>
    <lineage>
        <taxon>Bacteria</taxon>
        <taxon>Bacillati</taxon>
        <taxon>Bacillota</taxon>
        <taxon>Clostridia</taxon>
        <taxon>Lachnospirales</taxon>
        <taxon>Vallitaleaceae</taxon>
        <taxon>Vallitalea</taxon>
    </lineage>
</organism>
<dbReference type="InterPro" id="IPR013324">
    <property type="entry name" value="RNA_pol_sigma_r3/r4-like"/>
</dbReference>
<comment type="similarity">
    <text evidence="1">Belongs to the sigma-70 factor family. ECF subfamily.</text>
</comment>
<evidence type="ECO:0000259" key="6">
    <source>
        <dbReference type="Pfam" id="PF08281"/>
    </source>
</evidence>
<feature type="domain" description="RNA polymerase sigma factor 70 region 4 type 2" evidence="6">
    <location>
        <begin position="106"/>
        <end position="157"/>
    </location>
</feature>
<dbReference type="InterPro" id="IPR013249">
    <property type="entry name" value="RNA_pol_sigma70_r4_t2"/>
</dbReference>
<dbReference type="PANTHER" id="PTHR43133">
    <property type="entry name" value="RNA POLYMERASE ECF-TYPE SIGMA FACTO"/>
    <property type="match status" value="1"/>
</dbReference>